<reference evidence="1 2" key="2">
    <citation type="submission" date="2017-10" db="EMBL/GenBank/DDBJ databases">
        <title>Extensive intraspecific genome diversity in a model arbuscular mycorrhizal fungus.</title>
        <authorList>
            <person name="Chen E.C.H."/>
            <person name="Morin E."/>
            <person name="Baudet D."/>
            <person name="Noel J."/>
            <person name="Ndikumana S."/>
            <person name="Charron P."/>
            <person name="St-Onge C."/>
            <person name="Giorgi J."/>
            <person name="Grigoriev I.V."/>
            <person name="Roux C."/>
            <person name="Martin F.M."/>
            <person name="Corradi N."/>
        </authorList>
    </citation>
    <scope>NUCLEOTIDE SEQUENCE [LARGE SCALE GENOMIC DNA]</scope>
    <source>
        <strain evidence="1 2">C2</strain>
    </source>
</reference>
<sequence>MDRALTCLLVNVKANTRSFKAIPIYKNADKKIVQLHGHLIQLDQITIMLLRDLIYEHYDTKLWKVNLDTADIENKKIFTKDDIIKLGGKEMTPSDMLEVYIQDELNSLNFMPNKIHIIAIDYTTPTIAPEKKIWVRYDRCPIAFSKEELESKGICDVDDLKREIRDRLSSLSNYTNDMLSLRKKNETEILAPTISIDNLYSMEFMELDVIVDKENYRPNKKVKLEEAKKVKKIWVYYEEFSLTFRKEDCDSKGIYDVDGLRREIKDSFNTLSDYSYEMVFLRNRNETEFFDPAISIDVLYGIKLEVIIVNKKNDNKSTSSRKKMNNIESKRIEKAFQTKYQGTYWIPKSTFFAQKVLDTIRDDEFGALLCGAIEEIKNKGWSAEEFWDIQVKGDHECEEFWNVDLGSLDLESSQSKCNNEEFVKDLFPQIGISVVCCIDEAHELITQRNSGETYFVKWRRQIKKISWKGFFNVVLSTNGKIGNFLPPTIKDTVSARTTNFQIFPAYLDVSTTDVLALLVENVSKENFDKDYDLKRAVYLGTPLWGSLAQAGESLKDLILLASEKIRNFSKKKDDYIANLACISCTLALEVSPRIAEVDNLIASHMATAIGISPDRTSILCTYPSDAILASGALKGIINVGWENCLDTLVELLSRGVVDVGERGELVNRILFLMRYAVVAREIFLGSATYLEKIPLKLFLEKIDGHSMLLDELKINDAKVGFNHWISLLATNMDYVNESEGNKFLTEDLVKVAYHRHAAIRMPFGFKDIDHVIPFKYSSDYGVILIQNKNAKQSTYKSVDNFALINPASVGIRQKDYKVLGIYADFHQGELPYKATSEIKSIDYISTRSRPGEKANIMYIRGVEAFEFDNEINKRLFKVLYTRPWPLDRYWSTFGENELVRKDEIKSFLPIIFKQNKGESLIDKWKM</sequence>
<dbReference type="VEuPathDB" id="FungiDB:RhiirA1_508123"/>
<organism evidence="1 2">
    <name type="scientific">Rhizophagus irregularis</name>
    <dbReference type="NCBI Taxonomy" id="588596"/>
    <lineage>
        <taxon>Eukaryota</taxon>
        <taxon>Fungi</taxon>
        <taxon>Fungi incertae sedis</taxon>
        <taxon>Mucoromycota</taxon>
        <taxon>Glomeromycotina</taxon>
        <taxon>Glomeromycetes</taxon>
        <taxon>Glomerales</taxon>
        <taxon>Glomeraceae</taxon>
        <taxon>Rhizophagus</taxon>
    </lineage>
</organism>
<comment type="caution">
    <text evidence="1">The sequence shown here is derived from an EMBL/GenBank/DDBJ whole genome shotgun (WGS) entry which is preliminary data.</text>
</comment>
<dbReference type="Proteomes" id="UP000233469">
    <property type="component" value="Unassembled WGS sequence"/>
</dbReference>
<evidence type="ECO:0000313" key="1">
    <source>
        <dbReference type="EMBL" id="PKK64365.1"/>
    </source>
</evidence>
<dbReference type="EMBL" id="LLXL01001455">
    <property type="protein sequence ID" value="PKK64365.1"/>
    <property type="molecule type" value="Genomic_DNA"/>
</dbReference>
<dbReference type="PANTHER" id="PTHR33266:SF1">
    <property type="entry name" value="F-BOX DOMAIN-CONTAINING PROTEIN"/>
    <property type="match status" value="1"/>
</dbReference>
<reference evidence="1 2" key="1">
    <citation type="submission" date="2016-04" db="EMBL/GenBank/DDBJ databases">
        <title>Genome analyses suggest a sexual origin of heterokaryosis in a supposedly ancient asexual fungus.</title>
        <authorList>
            <person name="Ropars J."/>
            <person name="Sedzielewska K."/>
            <person name="Noel J."/>
            <person name="Charron P."/>
            <person name="Farinelli L."/>
            <person name="Marton T."/>
            <person name="Kruger M."/>
            <person name="Pelin A."/>
            <person name="Brachmann A."/>
            <person name="Corradi N."/>
        </authorList>
    </citation>
    <scope>NUCLEOTIDE SEQUENCE [LARGE SCALE GENOMIC DNA]</scope>
    <source>
        <strain evidence="1 2">C2</strain>
    </source>
</reference>
<dbReference type="VEuPathDB" id="FungiDB:RhiirA1_516910"/>
<name>A0A2N1MRW3_9GLOM</name>
<dbReference type="AlphaFoldDB" id="A0A2N1MRW3"/>
<protein>
    <recommendedName>
        <fullName evidence="3">Crinkler family protein</fullName>
    </recommendedName>
</protein>
<evidence type="ECO:0000313" key="2">
    <source>
        <dbReference type="Proteomes" id="UP000233469"/>
    </source>
</evidence>
<dbReference type="VEuPathDB" id="FungiDB:RhiirFUN_021671"/>
<dbReference type="PANTHER" id="PTHR33266">
    <property type="entry name" value="CHROMOSOME 15, WHOLE GENOME SHOTGUN SEQUENCE"/>
    <property type="match status" value="1"/>
</dbReference>
<dbReference type="VEuPathDB" id="FungiDB:FUN_009852"/>
<accession>A0A2N1MRW3</accession>
<proteinExistence type="predicted"/>
<evidence type="ECO:0008006" key="3">
    <source>
        <dbReference type="Google" id="ProtNLM"/>
    </source>
</evidence>
<gene>
    <name evidence="1" type="ORF">RhiirC2_787599</name>
</gene>